<dbReference type="InterPro" id="IPR036174">
    <property type="entry name" value="Znf_Sec23_Sec24_sf"/>
</dbReference>
<keyword evidence="2" id="KW-1185">Reference proteome</keyword>
<dbReference type="EMBL" id="JACOQI010000001">
    <property type="protein sequence ID" value="MBC5768847.1"/>
    <property type="molecule type" value="Genomic_DNA"/>
</dbReference>
<evidence type="ECO:0000313" key="2">
    <source>
        <dbReference type="Proteomes" id="UP000620327"/>
    </source>
</evidence>
<accession>A0A923S9A4</accession>
<sequence length="164" mass="18068">MGLFGSILKGLFSSGDNDTIWHCDGCNAILNEQDGFNTDSGTWICAECGFVNDVTPDNIYESEEDYQESMGIPRCPNCGGMVQGDAPDATYWFNCKSCGERFYLEDGELISPFDSSRQNSSRICSNCGQSLSGGEYTAPWENGNNSEGYVICPHCGYTNFEWDD</sequence>
<organism evidence="1 2">
    <name type="scientific">Dysosmobacter segnis</name>
    <dbReference type="NCBI Taxonomy" id="2763042"/>
    <lineage>
        <taxon>Bacteria</taxon>
        <taxon>Bacillati</taxon>
        <taxon>Bacillota</taxon>
        <taxon>Clostridia</taxon>
        <taxon>Eubacteriales</taxon>
        <taxon>Oscillospiraceae</taxon>
        <taxon>Dysosmobacter</taxon>
    </lineage>
</organism>
<name>A0A923S9A4_9FIRM</name>
<dbReference type="SUPFAM" id="SSF82919">
    <property type="entry name" value="Zn-finger domain of Sec23/24"/>
    <property type="match status" value="1"/>
</dbReference>
<dbReference type="RefSeq" id="WP_187013253.1">
    <property type="nucleotide sequence ID" value="NZ_JACOQI010000001.1"/>
</dbReference>
<evidence type="ECO:0000313" key="1">
    <source>
        <dbReference type="EMBL" id="MBC5768847.1"/>
    </source>
</evidence>
<dbReference type="GO" id="GO:0008270">
    <property type="term" value="F:zinc ion binding"/>
    <property type="evidence" value="ECO:0007669"/>
    <property type="project" value="InterPro"/>
</dbReference>
<dbReference type="GO" id="GO:0006888">
    <property type="term" value="P:endoplasmic reticulum to Golgi vesicle-mediated transport"/>
    <property type="evidence" value="ECO:0007669"/>
    <property type="project" value="InterPro"/>
</dbReference>
<dbReference type="GO" id="GO:0030127">
    <property type="term" value="C:COPII vesicle coat"/>
    <property type="evidence" value="ECO:0007669"/>
    <property type="project" value="InterPro"/>
</dbReference>
<reference evidence="1" key="1">
    <citation type="submission" date="2020-08" db="EMBL/GenBank/DDBJ databases">
        <title>Genome public.</title>
        <authorList>
            <person name="Liu C."/>
            <person name="Sun Q."/>
        </authorList>
    </citation>
    <scope>NUCLEOTIDE SEQUENCE</scope>
    <source>
        <strain evidence="1">BX15</strain>
    </source>
</reference>
<comment type="caution">
    <text evidence="1">The sequence shown here is derived from an EMBL/GenBank/DDBJ whole genome shotgun (WGS) entry which is preliminary data.</text>
</comment>
<gene>
    <name evidence="1" type="ORF">H8Z83_00590</name>
</gene>
<dbReference type="AlphaFoldDB" id="A0A923S9A4"/>
<proteinExistence type="predicted"/>
<protein>
    <submittedName>
        <fullName evidence="1">Uncharacterized protein</fullName>
    </submittedName>
</protein>
<dbReference type="Gene3D" id="2.30.30.380">
    <property type="entry name" value="Zn-finger domain of Sec23/24"/>
    <property type="match status" value="1"/>
</dbReference>
<dbReference type="Proteomes" id="UP000620327">
    <property type="component" value="Unassembled WGS sequence"/>
</dbReference>
<dbReference type="GO" id="GO:0006886">
    <property type="term" value="P:intracellular protein transport"/>
    <property type="evidence" value="ECO:0007669"/>
    <property type="project" value="InterPro"/>
</dbReference>